<dbReference type="InterPro" id="IPR036629">
    <property type="entry name" value="YjbJ_sf"/>
</dbReference>
<evidence type="ECO:0000259" key="2">
    <source>
        <dbReference type="Pfam" id="PF05532"/>
    </source>
</evidence>
<comment type="similarity">
    <text evidence="1">Belongs to the UPF0337 (CsbD) family.</text>
</comment>
<dbReference type="InterPro" id="IPR050423">
    <property type="entry name" value="UPF0337_stress_rsp"/>
</dbReference>
<evidence type="ECO:0000313" key="3">
    <source>
        <dbReference type="EMBL" id="TCU06807.1"/>
    </source>
</evidence>
<evidence type="ECO:0000256" key="1">
    <source>
        <dbReference type="ARBA" id="ARBA00009129"/>
    </source>
</evidence>
<reference evidence="3 4" key="1">
    <citation type="submission" date="2019-03" db="EMBL/GenBank/DDBJ databases">
        <title>Genomic Encyclopedia of Type Strains, Phase IV (KMG-V): Genome sequencing to study the core and pangenomes of soil and plant-associated prokaryotes.</title>
        <authorList>
            <person name="Whitman W."/>
        </authorList>
    </citation>
    <scope>NUCLEOTIDE SEQUENCE [LARGE SCALE GENOMIC DNA]</scope>
    <source>
        <strain evidence="3 4">Hc14</strain>
    </source>
</reference>
<name>A0A4R3PRJ2_RHISU</name>
<accession>A0A4R3PRJ2</accession>
<dbReference type="EMBL" id="SMBH01000031">
    <property type="protein sequence ID" value="TCU06807.1"/>
    <property type="molecule type" value="Genomic_DNA"/>
</dbReference>
<dbReference type="Pfam" id="PF05532">
    <property type="entry name" value="CsbD"/>
    <property type="match status" value="1"/>
</dbReference>
<dbReference type="SUPFAM" id="SSF69047">
    <property type="entry name" value="Hypothetical protein YjbJ"/>
    <property type="match status" value="1"/>
</dbReference>
<dbReference type="Gene3D" id="1.10.1470.10">
    <property type="entry name" value="YjbJ"/>
    <property type="match status" value="1"/>
</dbReference>
<dbReference type="AlphaFoldDB" id="A0A4R3PRJ2"/>
<gene>
    <name evidence="3" type="ORF">EV132_13118</name>
</gene>
<protein>
    <submittedName>
        <fullName evidence="3">Uncharacterized protein YjbJ (UPF0337 family)</fullName>
    </submittedName>
</protein>
<proteinExistence type="inferred from homology"/>
<sequence length="97" mass="11500">MAVICVVCDEQNDAGNVSSTPQYSRKEKNMDWNRVEGNWKQAKGKIKEQWGKLTDDDLDQIAGKREQLEGKIQERYGLEKDRVRRDIDDWYARQTWH</sequence>
<dbReference type="PANTHER" id="PTHR34977">
    <property type="entry name" value="UPF0337 PROTEIN YJBJ"/>
    <property type="match status" value="1"/>
</dbReference>
<dbReference type="Proteomes" id="UP000294576">
    <property type="component" value="Unassembled WGS sequence"/>
</dbReference>
<evidence type="ECO:0000313" key="4">
    <source>
        <dbReference type="Proteomes" id="UP000294576"/>
    </source>
</evidence>
<feature type="domain" description="CsbD-like" evidence="2">
    <location>
        <begin position="33"/>
        <end position="84"/>
    </location>
</feature>
<dbReference type="InterPro" id="IPR008462">
    <property type="entry name" value="CsbD"/>
</dbReference>
<dbReference type="PANTHER" id="PTHR34977:SF1">
    <property type="entry name" value="UPF0337 PROTEIN YJBJ"/>
    <property type="match status" value="1"/>
</dbReference>
<organism evidence="3 4">
    <name type="scientific">Rhizobium sullae</name>
    <name type="common">Rhizobium hedysari</name>
    <dbReference type="NCBI Taxonomy" id="50338"/>
    <lineage>
        <taxon>Bacteria</taxon>
        <taxon>Pseudomonadati</taxon>
        <taxon>Pseudomonadota</taxon>
        <taxon>Alphaproteobacteria</taxon>
        <taxon>Hyphomicrobiales</taxon>
        <taxon>Rhizobiaceae</taxon>
        <taxon>Rhizobium/Agrobacterium group</taxon>
        <taxon>Rhizobium</taxon>
    </lineage>
</organism>
<comment type="caution">
    <text evidence="3">The sequence shown here is derived from an EMBL/GenBank/DDBJ whole genome shotgun (WGS) entry which is preliminary data.</text>
</comment>